<sequence>MPTRTIIGNILRLMSVDVRMNTEVKALVIHVVVNLYGHPFLHFKYPPGYERIE</sequence>
<dbReference type="InParanoid" id="A0A251T7V9"/>
<dbReference type="EMBL" id="CM007900">
    <property type="protein sequence ID" value="OTG06994.1"/>
    <property type="molecule type" value="Genomic_DNA"/>
</dbReference>
<proteinExistence type="predicted"/>
<reference evidence="1" key="3">
    <citation type="submission" date="2020-06" db="EMBL/GenBank/DDBJ databases">
        <title>Helianthus annuus Genome sequencing and assembly Release 2.</title>
        <authorList>
            <person name="Gouzy J."/>
            <person name="Langlade N."/>
            <person name="Munos S."/>
        </authorList>
    </citation>
    <scope>NUCLEOTIDE SEQUENCE</scope>
    <source>
        <tissue evidence="1">Leaves</tissue>
    </source>
</reference>
<accession>A0A251T7V9</accession>
<reference evidence="2" key="2">
    <citation type="submission" date="2017-02" db="EMBL/GenBank/DDBJ databases">
        <title>Sunflower complete genome.</title>
        <authorList>
            <person name="Langlade N."/>
            <person name="Munos S."/>
        </authorList>
    </citation>
    <scope>NUCLEOTIDE SEQUENCE [LARGE SCALE GENOMIC DNA]</scope>
    <source>
        <tissue evidence="2">Leaves</tissue>
    </source>
</reference>
<evidence type="ECO:0000313" key="3">
    <source>
        <dbReference type="Proteomes" id="UP000215914"/>
    </source>
</evidence>
<dbReference type="Proteomes" id="UP000215914">
    <property type="component" value="Chromosome 11"/>
</dbReference>
<reference evidence="1 3" key="1">
    <citation type="journal article" date="2017" name="Nature">
        <title>The sunflower genome provides insights into oil metabolism, flowering and Asterid evolution.</title>
        <authorList>
            <person name="Badouin H."/>
            <person name="Gouzy J."/>
            <person name="Grassa C.J."/>
            <person name="Murat F."/>
            <person name="Staton S.E."/>
            <person name="Cottret L."/>
            <person name="Lelandais-Briere C."/>
            <person name="Owens G.L."/>
            <person name="Carrere S."/>
            <person name="Mayjonade B."/>
            <person name="Legrand L."/>
            <person name="Gill N."/>
            <person name="Kane N.C."/>
            <person name="Bowers J.E."/>
            <person name="Hubner S."/>
            <person name="Bellec A."/>
            <person name="Berard A."/>
            <person name="Berges H."/>
            <person name="Blanchet N."/>
            <person name="Boniface M.C."/>
            <person name="Brunel D."/>
            <person name="Catrice O."/>
            <person name="Chaidir N."/>
            <person name="Claudel C."/>
            <person name="Donnadieu C."/>
            <person name="Faraut T."/>
            <person name="Fievet G."/>
            <person name="Helmstetter N."/>
            <person name="King M."/>
            <person name="Knapp S.J."/>
            <person name="Lai Z."/>
            <person name="Le Paslier M.C."/>
            <person name="Lippi Y."/>
            <person name="Lorenzon L."/>
            <person name="Mandel J.R."/>
            <person name="Marage G."/>
            <person name="Marchand G."/>
            <person name="Marquand E."/>
            <person name="Bret-Mestries E."/>
            <person name="Morien E."/>
            <person name="Nambeesan S."/>
            <person name="Nguyen T."/>
            <person name="Pegot-Espagnet P."/>
            <person name="Pouilly N."/>
            <person name="Raftis F."/>
            <person name="Sallet E."/>
            <person name="Schiex T."/>
            <person name="Thomas J."/>
            <person name="Vandecasteele C."/>
            <person name="Vares D."/>
            <person name="Vear F."/>
            <person name="Vautrin S."/>
            <person name="Crespi M."/>
            <person name="Mangin B."/>
            <person name="Burke J.M."/>
            <person name="Salse J."/>
            <person name="Munos S."/>
            <person name="Vincourt P."/>
            <person name="Rieseberg L.H."/>
            <person name="Langlade N.B."/>
        </authorList>
    </citation>
    <scope>NUCLEOTIDE SEQUENCE [LARGE SCALE GENOMIC DNA]</scope>
    <source>
        <strain evidence="3">cv. SF193</strain>
        <tissue evidence="1">Leaves</tissue>
    </source>
</reference>
<dbReference type="EMBL" id="MNCJ02000326">
    <property type="protein sequence ID" value="KAF5780331.1"/>
    <property type="molecule type" value="Genomic_DNA"/>
</dbReference>
<name>A0A251T7V9_HELAN</name>
<keyword evidence="3" id="KW-1185">Reference proteome</keyword>
<organism evidence="2 3">
    <name type="scientific">Helianthus annuus</name>
    <name type="common">Common sunflower</name>
    <dbReference type="NCBI Taxonomy" id="4232"/>
    <lineage>
        <taxon>Eukaryota</taxon>
        <taxon>Viridiplantae</taxon>
        <taxon>Streptophyta</taxon>
        <taxon>Embryophyta</taxon>
        <taxon>Tracheophyta</taxon>
        <taxon>Spermatophyta</taxon>
        <taxon>Magnoliopsida</taxon>
        <taxon>eudicotyledons</taxon>
        <taxon>Gunneridae</taxon>
        <taxon>Pentapetalae</taxon>
        <taxon>asterids</taxon>
        <taxon>campanulids</taxon>
        <taxon>Asterales</taxon>
        <taxon>Asteraceae</taxon>
        <taxon>Asteroideae</taxon>
        <taxon>Heliantheae alliance</taxon>
        <taxon>Heliantheae</taxon>
        <taxon>Helianthus</taxon>
    </lineage>
</organism>
<dbReference type="AlphaFoldDB" id="A0A251T7V9"/>
<protein>
    <submittedName>
        <fullName evidence="2">Uncharacterized protein</fullName>
    </submittedName>
</protein>
<evidence type="ECO:0000313" key="2">
    <source>
        <dbReference type="EMBL" id="OTG06994.1"/>
    </source>
</evidence>
<gene>
    <name evidence="2" type="ORF">HannXRQ_Chr11g0325371</name>
    <name evidence="1" type="ORF">HanXRQr2_Chr11g0470671</name>
</gene>
<dbReference type="Gramene" id="mRNA:HanXRQr2_Chr11g0470671">
    <property type="protein sequence ID" value="mRNA:HanXRQr2_Chr11g0470671"/>
    <property type="gene ID" value="HanXRQr2_Chr11g0470671"/>
</dbReference>
<evidence type="ECO:0000313" key="1">
    <source>
        <dbReference type="EMBL" id="KAF5780331.1"/>
    </source>
</evidence>